<evidence type="ECO:0000313" key="2">
    <source>
        <dbReference type="Proteomes" id="UP000050346"/>
    </source>
</evidence>
<proteinExistence type="predicted"/>
<dbReference type="Proteomes" id="UP000050346">
    <property type="component" value="Unassembled WGS sequence"/>
</dbReference>
<gene>
    <name evidence="1" type="ORF">ALO71_101671</name>
</gene>
<evidence type="ECO:0000313" key="1">
    <source>
        <dbReference type="EMBL" id="KPX11925.1"/>
    </source>
</evidence>
<accession>A0A0P9P256</accession>
<comment type="caution">
    <text evidence="1">The sequence shown here is derived from an EMBL/GenBank/DDBJ whole genome shotgun (WGS) entry which is preliminary data.</text>
</comment>
<dbReference type="AlphaFoldDB" id="A0A0P9P256"/>
<dbReference type="EMBL" id="LJQG01000353">
    <property type="protein sequence ID" value="KPX11925.1"/>
    <property type="molecule type" value="Genomic_DNA"/>
</dbReference>
<organism evidence="1 2">
    <name type="scientific">Pseudomonas amygdali pv. dendropanacis</name>
    <dbReference type="NCBI Taxonomy" id="235272"/>
    <lineage>
        <taxon>Bacteria</taxon>
        <taxon>Pseudomonadati</taxon>
        <taxon>Pseudomonadota</taxon>
        <taxon>Gammaproteobacteria</taxon>
        <taxon>Pseudomonadales</taxon>
        <taxon>Pseudomonadaceae</taxon>
        <taxon>Pseudomonas</taxon>
        <taxon>Pseudomonas amygdali</taxon>
    </lineage>
</organism>
<dbReference type="PATRIC" id="fig|235272.12.peg.2829"/>
<sequence length="104" mass="11908">MPCFESVPRYFSSVLYKNYPLSLDPPPVSAVPQDSLEHLQKPYMSDCRSVHGHFQAFLFRLRLRISGNGAYYLNVMYVEIGNVLIRCRKQTLGGVDVPSPEKDR</sequence>
<name>A0A0P9P256_PSEA0</name>
<protein>
    <submittedName>
        <fullName evidence="1">Uncharacterized protein</fullName>
    </submittedName>
</protein>
<reference evidence="1 2" key="1">
    <citation type="submission" date="2015-09" db="EMBL/GenBank/DDBJ databases">
        <title>Genome announcement of multiple Pseudomonas syringae strains.</title>
        <authorList>
            <person name="Thakur S."/>
            <person name="Wang P.W."/>
            <person name="Gong Y."/>
            <person name="Weir B.S."/>
            <person name="Guttman D.S."/>
        </authorList>
    </citation>
    <scope>NUCLEOTIDE SEQUENCE [LARGE SCALE GENOMIC DNA]</scope>
    <source>
        <strain evidence="1 2">ICMP9150</strain>
    </source>
</reference>